<evidence type="ECO:0000256" key="1">
    <source>
        <dbReference type="SAM" id="SignalP"/>
    </source>
</evidence>
<reference evidence="3 4" key="1">
    <citation type="submission" date="2014-06" db="EMBL/GenBank/DDBJ databases">
        <title>The genome of the endonuclear symbiont Nucleicultrix amoebiphila.</title>
        <authorList>
            <person name="Schulz F."/>
            <person name="Horn M."/>
        </authorList>
    </citation>
    <scope>NUCLEOTIDE SEQUENCE [LARGE SCALE GENOMIC DNA]</scope>
    <source>
        <strain evidence="3 4">FS5</strain>
    </source>
</reference>
<dbReference type="Pfam" id="PF01323">
    <property type="entry name" value="DSBA"/>
    <property type="match status" value="1"/>
</dbReference>
<dbReference type="InterPro" id="IPR036249">
    <property type="entry name" value="Thioredoxin-like_sf"/>
</dbReference>
<accession>A0A1W6N301</accession>
<dbReference type="Gene3D" id="3.40.30.10">
    <property type="entry name" value="Glutaredoxin"/>
    <property type="match status" value="1"/>
</dbReference>
<feature type="domain" description="DSBA-like thioredoxin" evidence="2">
    <location>
        <begin position="77"/>
        <end position="219"/>
    </location>
</feature>
<dbReference type="EMBL" id="CP008743">
    <property type="protein sequence ID" value="ARN84225.1"/>
    <property type="molecule type" value="Genomic_DNA"/>
</dbReference>
<keyword evidence="4" id="KW-1185">Reference proteome</keyword>
<dbReference type="STRING" id="1414854.GQ61_01470"/>
<dbReference type="SUPFAM" id="SSF52833">
    <property type="entry name" value="Thioredoxin-like"/>
    <property type="match status" value="1"/>
</dbReference>
<protein>
    <recommendedName>
        <fullName evidence="2">DSBA-like thioredoxin domain-containing protein</fullName>
    </recommendedName>
</protein>
<sequence length="227" mass="24446">MYQSLKIFALSTALLMTNNVTSLKAAWSEQAKSTHTEVDTGTSQDVQKKINANREKLFAAANVPFVGASAGKVIGVMFVDHLCGHCKTFYATAEAVLAKHPDVRILVRSIPLFGEPSVFIERAAQAAFFQDPDKYEKFIQLIHKMGPAANEQSIPGLAKSVGLNPDQLLKDMNSPKVAQLLHENSRLAEVMGINATPTSIIDGVLIEGGVSGDALEQLIALTKSQQA</sequence>
<keyword evidence="1" id="KW-0732">Signal</keyword>
<dbReference type="GO" id="GO:0016491">
    <property type="term" value="F:oxidoreductase activity"/>
    <property type="evidence" value="ECO:0007669"/>
    <property type="project" value="InterPro"/>
</dbReference>
<dbReference type="AlphaFoldDB" id="A0A1W6N301"/>
<evidence type="ECO:0000259" key="2">
    <source>
        <dbReference type="Pfam" id="PF01323"/>
    </source>
</evidence>
<dbReference type="KEGG" id="naf:GQ61_01470"/>
<feature type="signal peptide" evidence="1">
    <location>
        <begin position="1"/>
        <end position="25"/>
    </location>
</feature>
<dbReference type="Proteomes" id="UP000237351">
    <property type="component" value="Chromosome"/>
</dbReference>
<dbReference type="RefSeq" id="WP_198157365.1">
    <property type="nucleotide sequence ID" value="NZ_CP008743.1"/>
</dbReference>
<evidence type="ECO:0000313" key="4">
    <source>
        <dbReference type="Proteomes" id="UP000237351"/>
    </source>
</evidence>
<proteinExistence type="predicted"/>
<name>A0A1W6N301_9PROT</name>
<gene>
    <name evidence="3" type="ORF">GQ61_01470</name>
</gene>
<dbReference type="InterPro" id="IPR001853">
    <property type="entry name" value="DSBA-like_thioredoxin_dom"/>
</dbReference>
<evidence type="ECO:0000313" key="3">
    <source>
        <dbReference type="EMBL" id="ARN84225.1"/>
    </source>
</evidence>
<organism evidence="3 4">
    <name type="scientific">Candidatus Nucleicultrix amoebiphila FS5</name>
    <dbReference type="NCBI Taxonomy" id="1414854"/>
    <lineage>
        <taxon>Bacteria</taxon>
        <taxon>Pseudomonadati</taxon>
        <taxon>Pseudomonadota</taxon>
        <taxon>Alphaproteobacteria</taxon>
        <taxon>Holosporales</taxon>
        <taxon>Candidatus Nucleicultricaceae</taxon>
        <taxon>Candidatus Nucleicultrix</taxon>
    </lineage>
</organism>
<feature type="chain" id="PRO_5012800356" description="DSBA-like thioredoxin domain-containing protein" evidence="1">
    <location>
        <begin position="26"/>
        <end position="227"/>
    </location>
</feature>